<evidence type="ECO:0000313" key="2">
    <source>
        <dbReference type="EMBL" id="BCS89519.1"/>
    </source>
</evidence>
<gene>
    <name evidence="2" type="ORF">PSDVSF_27610</name>
</gene>
<proteinExistence type="predicted"/>
<keyword evidence="3" id="KW-1185">Reference proteome</keyword>
<protein>
    <recommendedName>
        <fullName evidence="4">Right handed beta helix domain-containing protein</fullName>
    </recommendedName>
</protein>
<dbReference type="SUPFAM" id="SSF51126">
    <property type="entry name" value="Pectin lyase-like"/>
    <property type="match status" value="1"/>
</dbReference>
<sequence>MKNPDKTGNFMLMKSTTRTFLLICAVLLLTLPAMADDITVVGTGQPSQDVANVQTAVEKGGNILLKGTFNFGPEGRVIIRKNVRIKGEADSIGEPLTTITGGFWTFYSPLPVKGAPPANKGPIVAIEALRFDGAKGTPLHFPHVGGLDVRGCTVMDVIPQSVDIEWSDGDTLPFQAGIIVGNRIDYTKEALKRAVTGTIRIEDNRFYMENNRPHATAGYGVLVDWTWGTEITISQNIINRSSRNGIEVLDNIRGDKGEGTIEISDNRIVTDDEGINYPNKYGPNGIVAGWFFNTSGGADFVRNSRIGISGNRIEARGEASTGLLLYANDMVVTCNDIIMAGGTNARGIVQTGSRGFFANNRVRGEARYAIFCYPFEALAATANTFAWTELNNFTAIKGQILLGGTVNLVVGTDVAINDKGKGNRLVNTPSCALPEIDPEGDTWEPVDD</sequence>
<dbReference type="InterPro" id="IPR011050">
    <property type="entry name" value="Pectin_lyase_fold/virulence"/>
</dbReference>
<evidence type="ECO:0008006" key="4">
    <source>
        <dbReference type="Google" id="ProtNLM"/>
    </source>
</evidence>
<feature type="chain" id="PRO_5045036752" description="Right handed beta helix domain-containing protein" evidence="1">
    <location>
        <begin position="36"/>
        <end position="448"/>
    </location>
</feature>
<organism evidence="2 3">
    <name type="scientific">Pseudodesulfovibrio sediminis</name>
    <dbReference type="NCBI Taxonomy" id="2810563"/>
    <lineage>
        <taxon>Bacteria</taxon>
        <taxon>Pseudomonadati</taxon>
        <taxon>Thermodesulfobacteriota</taxon>
        <taxon>Desulfovibrionia</taxon>
        <taxon>Desulfovibrionales</taxon>
        <taxon>Desulfovibrionaceae</taxon>
    </lineage>
</organism>
<dbReference type="EMBL" id="AP024485">
    <property type="protein sequence ID" value="BCS89519.1"/>
    <property type="molecule type" value="Genomic_DNA"/>
</dbReference>
<keyword evidence="1" id="KW-0732">Signal</keyword>
<feature type="signal peptide" evidence="1">
    <location>
        <begin position="1"/>
        <end position="35"/>
    </location>
</feature>
<dbReference type="RefSeq" id="WP_229591489.1">
    <property type="nucleotide sequence ID" value="NZ_AP024485.1"/>
</dbReference>
<name>A0ABM7P908_9BACT</name>
<dbReference type="Proteomes" id="UP001053296">
    <property type="component" value="Chromosome"/>
</dbReference>
<evidence type="ECO:0000256" key="1">
    <source>
        <dbReference type="SAM" id="SignalP"/>
    </source>
</evidence>
<evidence type="ECO:0000313" key="3">
    <source>
        <dbReference type="Proteomes" id="UP001053296"/>
    </source>
</evidence>
<reference evidence="2" key="1">
    <citation type="journal article" date="2022" name="Arch. Microbiol.">
        <title>Pseudodesulfovibrio sediminis sp. nov., a mesophilic and neutrophilic sulfate-reducing bacterium isolated from sediment of a brackish lake.</title>
        <authorList>
            <person name="Takahashi A."/>
            <person name="Kojima H."/>
            <person name="Watanabe M."/>
            <person name="Fukui M."/>
        </authorList>
    </citation>
    <scope>NUCLEOTIDE SEQUENCE</scope>
    <source>
        <strain evidence="2">SF6</strain>
    </source>
</reference>
<accession>A0ABM7P908</accession>